<feature type="domain" description="RNA-binding S4" evidence="7">
    <location>
        <begin position="13"/>
        <end position="81"/>
    </location>
</feature>
<protein>
    <recommendedName>
        <fullName evidence="6">Pseudouridine synthase</fullName>
        <ecNumber evidence="6">5.4.99.-</ecNumber>
    </recommendedName>
</protein>
<organism evidence="8 9">
    <name type="scientific">Alicyclobacillus acidocaldarius subsp. acidocaldarius (strain ATCC 27009 / DSM 446 / BCRC 14685 / JCM 5260 / KCTC 1825 / NBRC 15652 / NCIMB 11725 / NRRL B-14509 / 104-IA)</name>
    <name type="common">Bacillus acidocaldarius</name>
    <dbReference type="NCBI Taxonomy" id="521098"/>
    <lineage>
        <taxon>Bacteria</taxon>
        <taxon>Bacillati</taxon>
        <taxon>Bacillota</taxon>
        <taxon>Bacilli</taxon>
        <taxon>Bacillales</taxon>
        <taxon>Alicyclobacillaceae</taxon>
        <taxon>Alicyclobacillus</taxon>
    </lineage>
</organism>
<reference evidence="9" key="1">
    <citation type="submission" date="2009-09" db="EMBL/GenBank/DDBJ databases">
        <title>The complete chromosome of Alicyclobacillus acidocaldarius subsp. acidocaldarius DSM 446.</title>
        <authorList>
            <consortium name="US DOE Joint Genome Institute (JGI-PGF)"/>
            <person name="Lucas S."/>
            <person name="Copeland A."/>
            <person name="Lapidus A."/>
            <person name="Glavina del Rio T."/>
            <person name="Dalin E."/>
            <person name="Tice H."/>
            <person name="Bruce D."/>
            <person name="Goodwin L."/>
            <person name="Pitluck S."/>
            <person name="Kyrpides N."/>
            <person name="Mavromatis K."/>
            <person name="Ivanova N."/>
            <person name="Ovchinnikova G."/>
            <person name="Chertkov O."/>
            <person name="Sims D."/>
            <person name="Brettin T."/>
            <person name="Detter J.C."/>
            <person name="Han C."/>
            <person name="Larimer F."/>
            <person name="Land M."/>
            <person name="Hauser L."/>
            <person name="Markowitz V."/>
            <person name="Cheng J.-F."/>
            <person name="Hugenholtz P."/>
            <person name="Woyke T."/>
            <person name="Wu D."/>
            <person name="Pukall R."/>
            <person name="Klenk H.-P."/>
            <person name="Eisen J.A."/>
        </authorList>
    </citation>
    <scope>NUCLEOTIDE SEQUENCE [LARGE SCALE GENOMIC DNA]</scope>
    <source>
        <strain evidence="9">ATCC 27009 / DSM 446 / BCRC 14685 / JCM 5260 / KCTC 1825 / NBRC 15652 / NCIMB 11725 / NRRL B-14509 / 104-IA</strain>
    </source>
</reference>
<dbReference type="KEGG" id="aac:Aaci_1358"/>
<dbReference type="GO" id="GO:0120159">
    <property type="term" value="F:rRNA pseudouridine synthase activity"/>
    <property type="evidence" value="ECO:0007669"/>
    <property type="project" value="UniProtKB-ARBA"/>
</dbReference>
<dbReference type="InterPro" id="IPR020103">
    <property type="entry name" value="PsdUridine_synth_cat_dom_sf"/>
</dbReference>
<feature type="active site" evidence="4">
    <location>
        <position position="144"/>
    </location>
</feature>
<dbReference type="HOGENOM" id="CLU_016902_4_4_9"/>
<proteinExistence type="inferred from homology"/>
<evidence type="ECO:0000256" key="6">
    <source>
        <dbReference type="RuleBase" id="RU362028"/>
    </source>
</evidence>
<dbReference type="SUPFAM" id="SSF55174">
    <property type="entry name" value="Alpha-L RNA-binding motif"/>
    <property type="match status" value="1"/>
</dbReference>
<evidence type="ECO:0000256" key="4">
    <source>
        <dbReference type="PIRSR" id="PIRSR606225-1"/>
    </source>
</evidence>
<dbReference type="Proteomes" id="UP000001917">
    <property type="component" value="Chromosome"/>
</dbReference>
<evidence type="ECO:0000256" key="3">
    <source>
        <dbReference type="ARBA" id="ARBA00023235"/>
    </source>
</evidence>
<dbReference type="GO" id="GO:0000455">
    <property type="term" value="P:enzyme-directed rRNA pseudouridine synthesis"/>
    <property type="evidence" value="ECO:0007669"/>
    <property type="project" value="UniProtKB-ARBA"/>
</dbReference>
<evidence type="ECO:0000256" key="5">
    <source>
        <dbReference type="PROSITE-ProRule" id="PRU00182"/>
    </source>
</evidence>
<dbReference type="GO" id="GO:0003723">
    <property type="term" value="F:RNA binding"/>
    <property type="evidence" value="ECO:0007669"/>
    <property type="project" value="UniProtKB-KW"/>
</dbReference>
<evidence type="ECO:0000313" key="8">
    <source>
        <dbReference type="EMBL" id="ACV58385.1"/>
    </source>
</evidence>
<gene>
    <name evidence="8" type="ordered locus">Aaci_1358</name>
</gene>
<dbReference type="RefSeq" id="WP_012810714.1">
    <property type="nucleotide sequence ID" value="NC_013205.1"/>
</dbReference>
<keyword evidence="5" id="KW-0694">RNA-binding</keyword>
<comment type="similarity">
    <text evidence="2 6">Belongs to the pseudouridine synthase RluA family.</text>
</comment>
<dbReference type="CDD" id="cd02869">
    <property type="entry name" value="PseudoU_synth_RluA_like"/>
    <property type="match status" value="1"/>
</dbReference>
<dbReference type="STRING" id="521098.Aaci_1358"/>
<keyword evidence="3 6" id="KW-0413">Isomerase</keyword>
<dbReference type="InterPro" id="IPR050188">
    <property type="entry name" value="RluA_PseudoU_synthase"/>
</dbReference>
<comment type="function">
    <text evidence="6">Responsible for synthesis of pseudouridine from uracil.</text>
</comment>
<dbReference type="Gene3D" id="3.30.2350.10">
    <property type="entry name" value="Pseudouridine synthase"/>
    <property type="match status" value="1"/>
</dbReference>
<dbReference type="CDD" id="cd00165">
    <property type="entry name" value="S4"/>
    <property type="match status" value="1"/>
</dbReference>
<sequence>MIEIIIGPSDDGKPVHKWLRLLLPGLPLSGVYKSIRTGRVKVNGKRAKQDTRLHEGDIVHLYFSDEDYASLHAHPVAKYQGVSRAIDILYEDDEIVAVNKPVGVLTHPADGEYKTSLAAQVEAYVYDRGAREGAFRAAPVHRLDRNTSGVVVFAKTARAAKAWADAFHRGEVEKEYLAIVEGEWSGRGRVAVDVRREGNVTRVVDDSGKPSETAYEVVASSRGTSLVRLHLLTGRTHQIRVHMAHLGHPLLADRKYGARPIRGESFYLHAHRVRWNQVHVTAPLPDRMTEKLRTLGYKVADLV</sequence>
<dbReference type="EMBL" id="CP001727">
    <property type="protein sequence ID" value="ACV58385.1"/>
    <property type="molecule type" value="Genomic_DNA"/>
</dbReference>
<dbReference type="NCBIfam" id="TIGR00005">
    <property type="entry name" value="rluA_subfam"/>
    <property type="match status" value="1"/>
</dbReference>
<name>C8WWB4_ALIAD</name>
<accession>C8WWB4</accession>
<dbReference type="eggNOG" id="COG0564">
    <property type="taxonomic scope" value="Bacteria"/>
</dbReference>
<evidence type="ECO:0000256" key="1">
    <source>
        <dbReference type="ARBA" id="ARBA00000073"/>
    </source>
</evidence>
<comment type="catalytic activity">
    <reaction evidence="1 6">
        <text>a uridine in RNA = a pseudouridine in RNA</text>
        <dbReference type="Rhea" id="RHEA:48348"/>
        <dbReference type="Rhea" id="RHEA-COMP:12068"/>
        <dbReference type="Rhea" id="RHEA-COMP:12069"/>
        <dbReference type="ChEBI" id="CHEBI:65314"/>
        <dbReference type="ChEBI" id="CHEBI:65315"/>
    </reaction>
</comment>
<dbReference type="Pfam" id="PF01479">
    <property type="entry name" value="S4"/>
    <property type="match status" value="1"/>
</dbReference>
<evidence type="ECO:0000313" key="9">
    <source>
        <dbReference type="Proteomes" id="UP000001917"/>
    </source>
</evidence>
<dbReference type="InterPro" id="IPR006225">
    <property type="entry name" value="PsdUridine_synth_RluC/D"/>
</dbReference>
<dbReference type="InterPro" id="IPR002942">
    <property type="entry name" value="S4_RNA-bd"/>
</dbReference>
<dbReference type="SMART" id="SM00363">
    <property type="entry name" value="S4"/>
    <property type="match status" value="1"/>
</dbReference>
<dbReference type="EC" id="5.4.99.-" evidence="6"/>
<dbReference type="Gene3D" id="3.10.290.10">
    <property type="entry name" value="RNA-binding S4 domain"/>
    <property type="match status" value="1"/>
</dbReference>
<dbReference type="InterPro" id="IPR006224">
    <property type="entry name" value="PsdUridine_synth_RluA-like_CS"/>
</dbReference>
<keyword evidence="9" id="KW-1185">Reference proteome</keyword>
<dbReference type="AlphaFoldDB" id="C8WWB4"/>
<dbReference type="SUPFAM" id="SSF55120">
    <property type="entry name" value="Pseudouridine synthase"/>
    <property type="match status" value="1"/>
</dbReference>
<dbReference type="InterPro" id="IPR036986">
    <property type="entry name" value="S4_RNA-bd_sf"/>
</dbReference>
<evidence type="ECO:0000259" key="7">
    <source>
        <dbReference type="SMART" id="SM00363"/>
    </source>
</evidence>
<dbReference type="InterPro" id="IPR006145">
    <property type="entry name" value="PsdUridine_synth_RsuA/RluA"/>
</dbReference>
<dbReference type="Pfam" id="PF00849">
    <property type="entry name" value="PseudoU_synth_2"/>
    <property type="match status" value="1"/>
</dbReference>
<reference evidence="8 9" key="2">
    <citation type="journal article" date="2010" name="Stand. Genomic Sci.">
        <title>Complete genome sequence of Alicyclobacillus acidocaldarius type strain (104-IA).</title>
        <authorList>
            <person name="Mavromatis K."/>
            <person name="Sikorski J."/>
            <person name="Lapidus A."/>
            <person name="Glavina Del Rio T."/>
            <person name="Copeland A."/>
            <person name="Tice H."/>
            <person name="Cheng J.F."/>
            <person name="Lucas S."/>
            <person name="Chen F."/>
            <person name="Nolan M."/>
            <person name="Bruce D."/>
            <person name="Goodwin L."/>
            <person name="Pitluck S."/>
            <person name="Ivanova N."/>
            <person name="Ovchinnikova G."/>
            <person name="Pati A."/>
            <person name="Chen A."/>
            <person name="Palaniappan K."/>
            <person name="Land M."/>
            <person name="Hauser L."/>
            <person name="Chang Y.J."/>
            <person name="Jeffries C.D."/>
            <person name="Chain P."/>
            <person name="Meincke L."/>
            <person name="Sims D."/>
            <person name="Chertkov O."/>
            <person name="Han C."/>
            <person name="Brettin T."/>
            <person name="Detter J.C."/>
            <person name="Wahrenburg C."/>
            <person name="Rohde M."/>
            <person name="Pukall R."/>
            <person name="Goker M."/>
            <person name="Bristow J."/>
            <person name="Eisen J.A."/>
            <person name="Markowitz V."/>
            <person name="Hugenholtz P."/>
            <person name="Klenk H.P."/>
            <person name="Kyrpides N.C."/>
        </authorList>
    </citation>
    <scope>NUCLEOTIDE SEQUENCE [LARGE SCALE GENOMIC DNA]</scope>
    <source>
        <strain evidence="9">ATCC 27009 / DSM 446 / BCRC 14685 / JCM 5260 / KCTC 1825 / NBRC 15652 / NCIMB 11725 / NRRL B-14509 / 104-IA</strain>
    </source>
</reference>
<dbReference type="PANTHER" id="PTHR21600">
    <property type="entry name" value="MITOCHONDRIAL RNA PSEUDOURIDINE SYNTHASE"/>
    <property type="match status" value="1"/>
</dbReference>
<evidence type="ECO:0000256" key="2">
    <source>
        <dbReference type="ARBA" id="ARBA00010876"/>
    </source>
</evidence>
<dbReference type="PROSITE" id="PS50889">
    <property type="entry name" value="S4"/>
    <property type="match status" value="1"/>
</dbReference>
<dbReference type="PROSITE" id="PS01129">
    <property type="entry name" value="PSI_RLU"/>
    <property type="match status" value="1"/>
</dbReference>